<evidence type="ECO:0000256" key="1">
    <source>
        <dbReference type="SAM" id="MobiDB-lite"/>
    </source>
</evidence>
<name>A0A2H8TIV4_9HEMI</name>
<sequence length="394" mass="43447">MVDKVHDTGGGPLQTSMPNKRNLSNSSISPKVADKKSKKFVTPNRFAALYSEDSSDTVFITSSNSASARNKKPGPANQSIEQPTLDVQDVTPPAPPFYISNISNFSAFTNELTKLTGPNAFTCKSTKSYLIVYPRGALNYNTIMAHLKETDSSFHTFQAQVNRSFRVAIRNLHHSTSCSEISVALSKEGHSVKQVINVKNKNKCGLPLFFVDLNRQNNNNDIFNITSLLNTKVIIEKPHLSRRGPPQCHNCQAYGHTDNYCQHESRCVKCGGDHRSEDCTKDRASPAKCALCSEAHTANFKGCCVYQSVTKKRTKVLTRVLPVSDKPPSIHTRRKGEPRTYAEATVGNSNNLNSEPISNIISQLITQLNSFFTPLISLLSSLLNTLLSKNTLSP</sequence>
<feature type="compositionally biased region" description="Polar residues" evidence="1">
    <location>
        <begin position="13"/>
        <end position="29"/>
    </location>
</feature>
<accession>A0A2H8TIV4</accession>
<evidence type="ECO:0000313" key="3">
    <source>
        <dbReference type="EMBL" id="MBW13622.1"/>
    </source>
</evidence>
<dbReference type="Pfam" id="PF07530">
    <property type="entry name" value="PRE_C2HC"/>
    <property type="match status" value="1"/>
</dbReference>
<evidence type="ECO:0000259" key="2">
    <source>
        <dbReference type="SMART" id="SM00596"/>
    </source>
</evidence>
<dbReference type="InterPro" id="IPR006579">
    <property type="entry name" value="Pre_C2HC_dom"/>
</dbReference>
<dbReference type="SMART" id="SM00596">
    <property type="entry name" value="PRE_C2HC"/>
    <property type="match status" value="1"/>
</dbReference>
<dbReference type="AlphaFoldDB" id="A0A2H8TIV4"/>
<feature type="region of interest" description="Disordered" evidence="1">
    <location>
        <begin position="63"/>
        <end position="86"/>
    </location>
</feature>
<organism evidence="3">
    <name type="scientific">Melanaphis sacchari</name>
    <dbReference type="NCBI Taxonomy" id="742174"/>
    <lineage>
        <taxon>Eukaryota</taxon>
        <taxon>Metazoa</taxon>
        <taxon>Ecdysozoa</taxon>
        <taxon>Arthropoda</taxon>
        <taxon>Hexapoda</taxon>
        <taxon>Insecta</taxon>
        <taxon>Pterygota</taxon>
        <taxon>Neoptera</taxon>
        <taxon>Paraneoptera</taxon>
        <taxon>Hemiptera</taxon>
        <taxon>Sternorrhyncha</taxon>
        <taxon>Aphidomorpha</taxon>
        <taxon>Aphidoidea</taxon>
        <taxon>Aphididae</taxon>
        <taxon>Aphidini</taxon>
        <taxon>Melanaphis</taxon>
    </lineage>
</organism>
<proteinExistence type="predicted"/>
<feature type="domain" description="Pre-C2HC" evidence="2">
    <location>
        <begin position="178"/>
        <end position="247"/>
    </location>
</feature>
<feature type="region of interest" description="Disordered" evidence="1">
    <location>
        <begin position="1"/>
        <end position="38"/>
    </location>
</feature>
<protein>
    <submittedName>
        <fullName evidence="3">Nucleic-acid-binding protein from transposon X-element</fullName>
    </submittedName>
</protein>
<dbReference type="EMBL" id="GFXV01001817">
    <property type="protein sequence ID" value="MBW13622.1"/>
    <property type="molecule type" value="Transcribed_RNA"/>
</dbReference>
<reference evidence="3" key="1">
    <citation type="submission" date="2017-10" db="EMBL/GenBank/DDBJ databases">
        <title>Transcriptome Assembly of Sugarcane Aphid Adults.</title>
        <authorList>
            <person name="Scully E.D."/>
            <person name="Palmer N.A."/>
            <person name="Geib S.M."/>
            <person name="Sarath G."/>
            <person name="Sattler S.E."/>
        </authorList>
    </citation>
    <scope>NUCLEOTIDE SEQUENCE</scope>
    <source>
        <tissue evidence="3">Whole body</tissue>
    </source>
</reference>
<dbReference type="OrthoDB" id="6624230at2759"/>